<evidence type="ECO:0000313" key="1">
    <source>
        <dbReference type="EMBL" id="CAC5414618.1"/>
    </source>
</evidence>
<name>A0A6J8E3H5_MYTCO</name>
<sequence>MELFHTEGVECYSPDIGNFNCKGYLLAGTADLPARCLLCNSIQYNGSYSCWKCLQPGETASVGKGRAHVYPFQMDYPKSFPKFNSVNGIAIDYMHGLLLGVQKLMIRLWFDKSFSTFPFNVHSAVEKVDERLLSFLPTLSITRLLRKIQNHIKYWKASEFKSFLLYYGAPVMFGILDRDRFSHYLNLVNASQILLMNGSTEEKLKNVEDMLFSFCGKFSTLYNKKYMTLNIHQLVHLVDCVKELGPLYTHSYFPFEDKNGFVLKLIRGTQNIDSQIITGIFSLRSYLNLNKNA</sequence>
<accession>A0A6J8E3H5</accession>
<gene>
    <name evidence="1" type="ORF">MCOR_47385</name>
</gene>
<dbReference type="PANTHER" id="PTHR46579:SF1">
    <property type="entry name" value="F5_8 TYPE C DOMAIN-CONTAINING PROTEIN"/>
    <property type="match status" value="1"/>
</dbReference>
<proteinExistence type="predicted"/>
<evidence type="ECO:0000313" key="2">
    <source>
        <dbReference type="Proteomes" id="UP000507470"/>
    </source>
</evidence>
<dbReference type="Proteomes" id="UP000507470">
    <property type="component" value="Unassembled WGS sequence"/>
</dbReference>
<reference evidence="1 2" key="1">
    <citation type="submission" date="2020-06" db="EMBL/GenBank/DDBJ databases">
        <authorList>
            <person name="Li R."/>
            <person name="Bekaert M."/>
        </authorList>
    </citation>
    <scope>NUCLEOTIDE SEQUENCE [LARGE SCALE GENOMIC DNA]</scope>
    <source>
        <strain evidence="2">wild</strain>
    </source>
</reference>
<protein>
    <submittedName>
        <fullName evidence="1">Uncharacterized protein</fullName>
    </submittedName>
</protein>
<keyword evidence="2" id="KW-1185">Reference proteome</keyword>
<dbReference type="AlphaFoldDB" id="A0A6J8E3H5"/>
<dbReference type="PANTHER" id="PTHR46579">
    <property type="entry name" value="F5/8 TYPE C DOMAIN-CONTAINING PROTEIN-RELATED"/>
    <property type="match status" value="1"/>
</dbReference>
<dbReference type="OrthoDB" id="10010998at2759"/>
<organism evidence="1 2">
    <name type="scientific">Mytilus coruscus</name>
    <name type="common">Sea mussel</name>
    <dbReference type="NCBI Taxonomy" id="42192"/>
    <lineage>
        <taxon>Eukaryota</taxon>
        <taxon>Metazoa</taxon>
        <taxon>Spiralia</taxon>
        <taxon>Lophotrochozoa</taxon>
        <taxon>Mollusca</taxon>
        <taxon>Bivalvia</taxon>
        <taxon>Autobranchia</taxon>
        <taxon>Pteriomorphia</taxon>
        <taxon>Mytilida</taxon>
        <taxon>Mytiloidea</taxon>
        <taxon>Mytilidae</taxon>
        <taxon>Mytilinae</taxon>
        <taxon>Mytilus</taxon>
    </lineage>
</organism>
<dbReference type="EMBL" id="CACVKT020008351">
    <property type="protein sequence ID" value="CAC5414618.1"/>
    <property type="molecule type" value="Genomic_DNA"/>
</dbReference>